<evidence type="ECO:0000313" key="3">
    <source>
        <dbReference type="Proteomes" id="UP001150941"/>
    </source>
</evidence>
<comment type="caution">
    <text evidence="2">The sequence shown here is derived from an EMBL/GenBank/DDBJ whole genome shotgun (WGS) entry which is preliminary data.</text>
</comment>
<evidence type="ECO:0000256" key="1">
    <source>
        <dbReference type="SAM" id="MobiDB-lite"/>
    </source>
</evidence>
<dbReference type="OrthoDB" id="4033880at2759"/>
<dbReference type="Proteomes" id="UP001150941">
    <property type="component" value="Unassembled WGS sequence"/>
</dbReference>
<feature type="region of interest" description="Disordered" evidence="1">
    <location>
        <begin position="155"/>
        <end position="210"/>
    </location>
</feature>
<feature type="compositionally biased region" description="Low complexity" evidence="1">
    <location>
        <begin position="66"/>
        <end position="80"/>
    </location>
</feature>
<dbReference type="EMBL" id="JAPQKS010000004">
    <property type="protein sequence ID" value="KAJ5232158.1"/>
    <property type="molecule type" value="Genomic_DNA"/>
</dbReference>
<feature type="compositionally biased region" description="Polar residues" evidence="1">
    <location>
        <begin position="155"/>
        <end position="165"/>
    </location>
</feature>
<name>A0A9W9NYJ8_9EURO</name>
<feature type="compositionally biased region" description="Acidic residues" evidence="1">
    <location>
        <begin position="1"/>
        <end position="12"/>
    </location>
</feature>
<protein>
    <submittedName>
        <fullName evidence="2">Uncharacterized protein</fullName>
    </submittedName>
</protein>
<reference evidence="2" key="2">
    <citation type="journal article" date="2023" name="IMA Fungus">
        <title>Comparative genomic study of the Penicillium genus elucidates a diverse pangenome and 15 lateral gene transfer events.</title>
        <authorList>
            <person name="Petersen C."/>
            <person name="Sorensen T."/>
            <person name="Nielsen M.R."/>
            <person name="Sondergaard T.E."/>
            <person name="Sorensen J.L."/>
            <person name="Fitzpatrick D.A."/>
            <person name="Frisvad J.C."/>
            <person name="Nielsen K.L."/>
        </authorList>
    </citation>
    <scope>NUCLEOTIDE SEQUENCE</scope>
    <source>
        <strain evidence="2">IBT 19713</strain>
    </source>
</reference>
<keyword evidence="3" id="KW-1185">Reference proteome</keyword>
<reference evidence="2" key="1">
    <citation type="submission" date="2022-11" db="EMBL/GenBank/DDBJ databases">
        <authorList>
            <person name="Petersen C."/>
        </authorList>
    </citation>
    <scope>NUCLEOTIDE SEQUENCE</scope>
    <source>
        <strain evidence="2">IBT 19713</strain>
    </source>
</reference>
<proteinExistence type="predicted"/>
<dbReference type="GeneID" id="83201714"/>
<feature type="region of interest" description="Disordered" evidence="1">
    <location>
        <begin position="1"/>
        <end position="143"/>
    </location>
</feature>
<feature type="compositionally biased region" description="Low complexity" evidence="1">
    <location>
        <begin position="108"/>
        <end position="141"/>
    </location>
</feature>
<accession>A0A9W9NYJ8</accession>
<feature type="compositionally biased region" description="Low complexity" evidence="1">
    <location>
        <begin position="186"/>
        <end position="201"/>
    </location>
</feature>
<sequence>MLDNGDDDEFDDFQSATPAPSAPASNSFSIQPPASTGSTNMSTQFVAPKPVSGSQGANINGIVGFTSATPTPPASSIASPVSQTASMQQQQVPKPTGYQAKGPNYFTSIPSVSSQSSSHAATPSFSSSSSAKPAASAAKSSGDAFGSLWSTASASAGITKSNTGPSKGPNLASMAKEKASAGIWGAPAAPSTPQAQPKPASGSAFDDLLG</sequence>
<organism evidence="2 3">
    <name type="scientific">Penicillium chermesinum</name>
    <dbReference type="NCBI Taxonomy" id="63820"/>
    <lineage>
        <taxon>Eukaryota</taxon>
        <taxon>Fungi</taxon>
        <taxon>Dikarya</taxon>
        <taxon>Ascomycota</taxon>
        <taxon>Pezizomycotina</taxon>
        <taxon>Eurotiomycetes</taxon>
        <taxon>Eurotiomycetidae</taxon>
        <taxon>Eurotiales</taxon>
        <taxon>Aspergillaceae</taxon>
        <taxon>Penicillium</taxon>
    </lineage>
</organism>
<dbReference type="AlphaFoldDB" id="A0A9W9NYJ8"/>
<gene>
    <name evidence="2" type="ORF">N7468_005114</name>
</gene>
<feature type="compositionally biased region" description="Polar residues" evidence="1">
    <location>
        <begin position="28"/>
        <end position="45"/>
    </location>
</feature>
<feature type="compositionally biased region" description="Polar residues" evidence="1">
    <location>
        <begin position="81"/>
        <end position="93"/>
    </location>
</feature>
<dbReference type="RefSeq" id="XP_058330151.1">
    <property type="nucleotide sequence ID" value="XM_058474411.1"/>
</dbReference>
<evidence type="ECO:0000313" key="2">
    <source>
        <dbReference type="EMBL" id="KAJ5232158.1"/>
    </source>
</evidence>
<feature type="compositionally biased region" description="Low complexity" evidence="1">
    <location>
        <begin position="15"/>
        <end position="27"/>
    </location>
</feature>